<feature type="compositionally biased region" description="Polar residues" evidence="1">
    <location>
        <begin position="340"/>
        <end position="353"/>
    </location>
</feature>
<feature type="region of interest" description="Disordered" evidence="1">
    <location>
        <begin position="292"/>
        <end position="313"/>
    </location>
</feature>
<feature type="region of interest" description="Disordered" evidence="1">
    <location>
        <begin position="327"/>
        <end position="366"/>
    </location>
</feature>
<feature type="compositionally biased region" description="Low complexity" evidence="1">
    <location>
        <begin position="427"/>
        <end position="448"/>
    </location>
</feature>
<sequence>MGVDAGKTLLVKDLLTAEDAINTKLSRTALDGRGTKYSPPPSNIDMTAASSESENLDDTSTVQSPSLEIQSDSPTGSYDYFPHAPPIPNREPSILAMDGVFNAYGIISSQEMTASTIADVRRGSYASSTSPAEVEMDELIRMSTMNNAAFATATQQQQDMTLECAQTSRRRAVSFGSERTRVYHPDETTVRVLVRRGSGPNGQRILSAVSSNSTKTDDVEYVLSFLHPEHVKSWFSGSSGKQERRNSLNKHSELIVGADGVIRGKVLAKGVEPPQVRWTANNWQTKQPVNKFIRPPTIGHASPSNPSSAPSSTLSIPFHKRFGLSPNSSSTFGESGNSSRVSLATSNSYSPKSEPTPPVSNDGLFAPLTNTSTRRFSINFGGISELAATAVIDLARMTSDMPPAVKKPEEYVVASVIPELQRVAALSSDSNGSSGGSSSSSGGSIEGSQIQIPSPTQTGIHNRVIVTPTKSSRRASYGGPTSKISALILSSKSLSVPTPGDPSSQPVPTIHQPTSTRPTISPAGSVTSVTPSVSSTGSATSPVSPQSGLHEWKFEIDAISEVLPELERLVGDAPHEPVVPEGWSPLRVGEFDYARRAGFRPRNGVAMSFQGIGAPGSIESVRWSGVINIQVDGQSKSKDTAGLIVTLVQIINPSK</sequence>
<comment type="caution">
    <text evidence="2">The sequence shown here is derived from an EMBL/GenBank/DDBJ whole genome shotgun (WGS) entry which is preliminary data.</text>
</comment>
<evidence type="ECO:0000256" key="1">
    <source>
        <dbReference type="SAM" id="MobiDB-lite"/>
    </source>
</evidence>
<feature type="compositionally biased region" description="Low complexity" evidence="1">
    <location>
        <begin position="302"/>
        <end position="313"/>
    </location>
</feature>
<feature type="region of interest" description="Disordered" evidence="1">
    <location>
        <begin position="493"/>
        <end position="547"/>
    </location>
</feature>
<feature type="compositionally biased region" description="Polar residues" evidence="1">
    <location>
        <begin position="44"/>
        <end position="76"/>
    </location>
</feature>
<dbReference type="GeneID" id="42005631"/>
<dbReference type="Proteomes" id="UP000319731">
    <property type="component" value="Unassembled WGS sequence"/>
</dbReference>
<feature type="compositionally biased region" description="Low complexity" evidence="1">
    <location>
        <begin position="327"/>
        <end position="339"/>
    </location>
</feature>
<keyword evidence="3" id="KW-1185">Reference proteome</keyword>
<accession>A0A507BU65</accession>
<gene>
    <name evidence="2" type="ORF">SmJEL517_g04406</name>
</gene>
<feature type="compositionally biased region" description="Polar residues" evidence="1">
    <location>
        <begin position="501"/>
        <end position="519"/>
    </location>
</feature>
<proteinExistence type="predicted"/>
<dbReference type="AlphaFoldDB" id="A0A507BU65"/>
<dbReference type="RefSeq" id="XP_031023684.1">
    <property type="nucleotide sequence ID" value="XM_031170334.1"/>
</dbReference>
<feature type="compositionally biased region" description="Low complexity" evidence="1">
    <location>
        <begin position="521"/>
        <end position="545"/>
    </location>
</feature>
<evidence type="ECO:0000313" key="3">
    <source>
        <dbReference type="Proteomes" id="UP000319731"/>
    </source>
</evidence>
<dbReference type="EMBL" id="QEAO01000029">
    <property type="protein sequence ID" value="TPX32497.1"/>
    <property type="molecule type" value="Genomic_DNA"/>
</dbReference>
<feature type="region of interest" description="Disordered" evidence="1">
    <location>
        <begin position="30"/>
        <end position="76"/>
    </location>
</feature>
<evidence type="ECO:0000313" key="2">
    <source>
        <dbReference type="EMBL" id="TPX32497.1"/>
    </source>
</evidence>
<name>A0A507BU65_9FUNG</name>
<organism evidence="2 3">
    <name type="scientific">Synchytrium microbalum</name>
    <dbReference type="NCBI Taxonomy" id="1806994"/>
    <lineage>
        <taxon>Eukaryota</taxon>
        <taxon>Fungi</taxon>
        <taxon>Fungi incertae sedis</taxon>
        <taxon>Chytridiomycota</taxon>
        <taxon>Chytridiomycota incertae sedis</taxon>
        <taxon>Chytridiomycetes</taxon>
        <taxon>Synchytriales</taxon>
        <taxon>Synchytriaceae</taxon>
        <taxon>Synchytrium</taxon>
    </lineage>
</organism>
<feature type="compositionally biased region" description="Polar residues" evidence="1">
    <location>
        <begin position="449"/>
        <end position="460"/>
    </location>
</feature>
<reference evidence="2 3" key="1">
    <citation type="journal article" date="2019" name="Sci. Rep.">
        <title>Comparative genomics of chytrid fungi reveal insights into the obligate biotrophic and pathogenic lifestyle of Synchytrium endobioticum.</title>
        <authorList>
            <person name="van de Vossenberg B.T.L.H."/>
            <person name="Warris S."/>
            <person name="Nguyen H.D.T."/>
            <person name="van Gent-Pelzer M.P.E."/>
            <person name="Joly D.L."/>
            <person name="van de Geest H.C."/>
            <person name="Bonants P.J.M."/>
            <person name="Smith D.S."/>
            <person name="Levesque C.A."/>
            <person name="van der Lee T.A.J."/>
        </authorList>
    </citation>
    <scope>NUCLEOTIDE SEQUENCE [LARGE SCALE GENOMIC DNA]</scope>
    <source>
        <strain evidence="2 3">JEL517</strain>
    </source>
</reference>
<protein>
    <submittedName>
        <fullName evidence="2">Uncharacterized protein</fullName>
    </submittedName>
</protein>
<feature type="region of interest" description="Disordered" evidence="1">
    <location>
        <begin position="425"/>
        <end position="462"/>
    </location>
</feature>
<dbReference type="OrthoDB" id="10615656at2759"/>